<dbReference type="CDD" id="cd03089">
    <property type="entry name" value="PMM_PGM"/>
    <property type="match status" value="1"/>
</dbReference>
<evidence type="ECO:0000256" key="4">
    <source>
        <dbReference type="ARBA" id="ARBA00022723"/>
    </source>
</evidence>
<dbReference type="Pfam" id="PF00408">
    <property type="entry name" value="PGM_PMM_IV"/>
    <property type="match status" value="1"/>
</dbReference>
<comment type="cofactor">
    <cofactor evidence="1">
        <name>Mg(2+)</name>
        <dbReference type="ChEBI" id="CHEBI:18420"/>
    </cofactor>
</comment>
<dbReference type="PANTHER" id="PTHR43771:SF1">
    <property type="entry name" value="PHOSPHOMANNOMUTASE"/>
    <property type="match status" value="1"/>
</dbReference>
<dbReference type="RefSeq" id="WP_369169817.1">
    <property type="nucleotide sequence ID" value="NZ_CP163439.1"/>
</dbReference>
<dbReference type="Pfam" id="PF02879">
    <property type="entry name" value="PGM_PMM_II"/>
    <property type="match status" value="1"/>
</dbReference>
<dbReference type="Gene3D" id="3.40.120.10">
    <property type="entry name" value="Alpha-D-Glucose-1,6-Bisphosphate, subunit A, domain 3"/>
    <property type="match status" value="3"/>
</dbReference>
<dbReference type="AlphaFoldDB" id="A0AB39PZ61"/>
<feature type="domain" description="Alpha-D-phosphohexomutase alpha/beta/alpha" evidence="9">
    <location>
        <begin position="157"/>
        <end position="256"/>
    </location>
</feature>
<evidence type="ECO:0000256" key="2">
    <source>
        <dbReference type="ARBA" id="ARBA00010231"/>
    </source>
</evidence>
<feature type="domain" description="Alpha-D-phosphohexomutase alpha/beta/alpha" evidence="10">
    <location>
        <begin position="263"/>
        <end position="371"/>
    </location>
</feature>
<evidence type="ECO:0000259" key="8">
    <source>
        <dbReference type="Pfam" id="PF02878"/>
    </source>
</evidence>
<evidence type="ECO:0000259" key="7">
    <source>
        <dbReference type="Pfam" id="PF00408"/>
    </source>
</evidence>
<dbReference type="InterPro" id="IPR016055">
    <property type="entry name" value="A-D-PHexomutase_a/b/a-I/II/III"/>
</dbReference>
<keyword evidence="4" id="KW-0479">Metal-binding</keyword>
<dbReference type="InterPro" id="IPR005844">
    <property type="entry name" value="A-D-PHexomutase_a/b/a-I"/>
</dbReference>
<dbReference type="InterPro" id="IPR005841">
    <property type="entry name" value="Alpha-D-phosphohexomutase_SF"/>
</dbReference>
<comment type="similarity">
    <text evidence="2">Belongs to the phosphohexose mutase family.</text>
</comment>
<dbReference type="PANTHER" id="PTHR43771">
    <property type="entry name" value="PHOSPHOMANNOMUTASE"/>
    <property type="match status" value="1"/>
</dbReference>
<name>A0AB39PZ61_9ACTN</name>
<feature type="domain" description="Alpha-D-phosphohexomutase C-terminal" evidence="7">
    <location>
        <begin position="376"/>
        <end position="448"/>
    </location>
</feature>
<dbReference type="EMBL" id="CP163439">
    <property type="protein sequence ID" value="XDQ35256.1"/>
    <property type="molecule type" value="Genomic_DNA"/>
</dbReference>
<dbReference type="InterPro" id="IPR005843">
    <property type="entry name" value="A-D-PHexomutase_C"/>
</dbReference>
<dbReference type="GO" id="GO:0016868">
    <property type="term" value="F:intramolecular phosphotransferase activity"/>
    <property type="evidence" value="ECO:0007669"/>
    <property type="project" value="InterPro"/>
</dbReference>
<gene>
    <name evidence="11" type="ORF">AB5J49_19025</name>
</gene>
<evidence type="ECO:0000259" key="9">
    <source>
        <dbReference type="Pfam" id="PF02879"/>
    </source>
</evidence>
<dbReference type="InterPro" id="IPR036900">
    <property type="entry name" value="A-D-PHexomutase_C_sf"/>
</dbReference>
<reference evidence="11" key="1">
    <citation type="submission" date="2024-07" db="EMBL/GenBank/DDBJ databases">
        <authorList>
            <person name="Yu S.T."/>
        </authorList>
    </citation>
    <scope>NUCLEOTIDE SEQUENCE</scope>
    <source>
        <strain evidence="11">R28</strain>
    </source>
</reference>
<dbReference type="SUPFAM" id="SSF55957">
    <property type="entry name" value="Phosphoglucomutase, C-terminal domain"/>
    <property type="match status" value="1"/>
</dbReference>
<feature type="domain" description="Alpha-D-phosphohexomutase alpha/beta/alpha" evidence="8">
    <location>
        <begin position="7"/>
        <end position="133"/>
    </location>
</feature>
<evidence type="ECO:0000259" key="10">
    <source>
        <dbReference type="Pfam" id="PF02880"/>
    </source>
</evidence>
<organism evidence="11">
    <name type="scientific">Streptomyces sp. R28</name>
    <dbReference type="NCBI Taxonomy" id="3238628"/>
    <lineage>
        <taxon>Bacteria</taxon>
        <taxon>Bacillati</taxon>
        <taxon>Actinomycetota</taxon>
        <taxon>Actinomycetes</taxon>
        <taxon>Kitasatosporales</taxon>
        <taxon>Streptomycetaceae</taxon>
        <taxon>Streptomyces</taxon>
    </lineage>
</organism>
<evidence type="ECO:0000313" key="11">
    <source>
        <dbReference type="EMBL" id="XDQ35256.1"/>
    </source>
</evidence>
<dbReference type="NCBIfam" id="NF007088">
    <property type="entry name" value="PRK09542.1"/>
    <property type="match status" value="1"/>
</dbReference>
<proteinExistence type="inferred from homology"/>
<sequence length="454" mass="48039">MAADLSQLVKAYDVRGVVPDQWDVPLAELFGAAFVQVTGASAIVIGHDMRPSSPGLSRAFARGAAAQGVDVTEIGLCSTDQLYYASGALNLPGAMFTASHNPAQYNGIKMCRAGAAPVGQDTGLAEIRELAERWSDSGAPEPAGTTGTITQRDTLEDYAVHLRSLVDLTSIRPLKVVVDAGNGMGGHTVPTVFDGLPLTLVPMYFELDGTFPNHEANPLDPANIVDLQKRVREESADLGIAFDGDADRCFVVDEHGAPVSPSAITALVASRELAKNGGKGTIIHNLITSWSVPEVVKENGGTPARTRVGHSFIKAEMAKTGAIFGGEHSAHYYFKDFWNADTGMLAALHVLAALGGQDGPLSGLVAQYDRYTGSGEINSTVADQAGRLAAIKAAYEGQEGVELDELDGLTITAADWWFNVRPSNTEPLLRLNAEARDEATMAKVRDEALAIIRG</sequence>
<keyword evidence="3" id="KW-0597">Phosphoprotein</keyword>
<keyword evidence="5" id="KW-0460">Magnesium</keyword>
<keyword evidence="6" id="KW-0413">Isomerase</keyword>
<dbReference type="Pfam" id="PF02880">
    <property type="entry name" value="PGM_PMM_III"/>
    <property type="match status" value="1"/>
</dbReference>
<evidence type="ECO:0000256" key="3">
    <source>
        <dbReference type="ARBA" id="ARBA00022553"/>
    </source>
</evidence>
<dbReference type="InterPro" id="IPR005845">
    <property type="entry name" value="A-D-PHexomutase_a/b/a-II"/>
</dbReference>
<evidence type="ECO:0000256" key="5">
    <source>
        <dbReference type="ARBA" id="ARBA00022842"/>
    </source>
</evidence>
<dbReference type="Gene3D" id="3.30.310.50">
    <property type="entry name" value="Alpha-D-phosphohexomutase, C-terminal domain"/>
    <property type="match status" value="1"/>
</dbReference>
<dbReference type="Pfam" id="PF02878">
    <property type="entry name" value="PGM_PMM_I"/>
    <property type="match status" value="1"/>
</dbReference>
<dbReference type="GO" id="GO:0005975">
    <property type="term" value="P:carbohydrate metabolic process"/>
    <property type="evidence" value="ECO:0007669"/>
    <property type="project" value="InterPro"/>
</dbReference>
<protein>
    <submittedName>
        <fullName evidence="11">Phosphomannomutase/phosphoglucomutase</fullName>
    </submittedName>
</protein>
<dbReference type="InterPro" id="IPR005846">
    <property type="entry name" value="A-D-PHexomutase_a/b/a-III"/>
</dbReference>
<evidence type="ECO:0000256" key="6">
    <source>
        <dbReference type="ARBA" id="ARBA00023235"/>
    </source>
</evidence>
<dbReference type="GO" id="GO:0046872">
    <property type="term" value="F:metal ion binding"/>
    <property type="evidence" value="ECO:0007669"/>
    <property type="project" value="UniProtKB-KW"/>
</dbReference>
<dbReference type="SUPFAM" id="SSF53738">
    <property type="entry name" value="Phosphoglucomutase, first 3 domains"/>
    <property type="match status" value="3"/>
</dbReference>
<dbReference type="PRINTS" id="PR00509">
    <property type="entry name" value="PGMPMM"/>
</dbReference>
<evidence type="ECO:0000256" key="1">
    <source>
        <dbReference type="ARBA" id="ARBA00001946"/>
    </source>
</evidence>
<accession>A0AB39PZ61</accession>